<dbReference type="InterPro" id="IPR049207">
    <property type="entry name" value="DUF4246_N"/>
</dbReference>
<reference evidence="2 3" key="1">
    <citation type="submission" date="2019-10" db="EMBL/GenBank/DDBJ databases">
        <title>Nocardia macrotermitis sp. nov. and Nocardia aurantia sp. nov., isolated from the gut of fungus growing-termite Macrotermes natalensis.</title>
        <authorList>
            <person name="Benndorf R."/>
            <person name="Schwitalla J."/>
            <person name="Martin K."/>
            <person name="De Beer W."/>
            <person name="Kaster A.-K."/>
            <person name="Vollmers J."/>
            <person name="Poulsen M."/>
            <person name="Beemelmanns C."/>
        </authorList>
    </citation>
    <scope>NUCLEOTIDE SEQUENCE [LARGE SCALE GENOMIC DNA]</scope>
    <source>
        <strain evidence="2 3">RB20</strain>
    </source>
</reference>
<comment type="caution">
    <text evidence="2">The sequence shown here is derived from an EMBL/GenBank/DDBJ whole genome shotgun (WGS) entry which is preliminary data.</text>
</comment>
<protein>
    <recommendedName>
        <fullName evidence="1">DUF4246 domain-containing protein</fullName>
    </recommendedName>
</protein>
<feature type="domain" description="DUF4246" evidence="1">
    <location>
        <begin position="37"/>
        <end position="93"/>
    </location>
</feature>
<evidence type="ECO:0000313" key="2">
    <source>
        <dbReference type="EMBL" id="MQY20455.1"/>
    </source>
</evidence>
<keyword evidence="3" id="KW-1185">Reference proteome</keyword>
<organism evidence="2 3">
    <name type="scientific">Nocardia macrotermitis</name>
    <dbReference type="NCBI Taxonomy" id="2585198"/>
    <lineage>
        <taxon>Bacteria</taxon>
        <taxon>Bacillati</taxon>
        <taxon>Actinomycetota</taxon>
        <taxon>Actinomycetes</taxon>
        <taxon>Mycobacteriales</taxon>
        <taxon>Nocardiaceae</taxon>
        <taxon>Nocardia</taxon>
    </lineage>
</organism>
<dbReference type="AlphaFoldDB" id="A0A7K0D3Z2"/>
<accession>A0A7K0D3Z2</accession>
<dbReference type="EMBL" id="WEGK01000007">
    <property type="protein sequence ID" value="MQY20455.1"/>
    <property type="molecule type" value="Genomic_DNA"/>
</dbReference>
<gene>
    <name evidence="2" type="ORF">NRB20_35600</name>
</gene>
<evidence type="ECO:0000259" key="1">
    <source>
        <dbReference type="Pfam" id="PF21666"/>
    </source>
</evidence>
<dbReference type="Pfam" id="PF21666">
    <property type="entry name" value="DUF4246_N"/>
    <property type="match status" value="1"/>
</dbReference>
<dbReference type="Proteomes" id="UP000438448">
    <property type="component" value="Unassembled WGS sequence"/>
</dbReference>
<sequence length="94" mass="10801">MCTDIVSGGDFPRAAAICRTVDVLSPRHRFSERSEAMTALPTFPLPFRSYHQVATTPPRSLRELQMMRLSALIRAKPDWFVKMHDAEIVARWTR</sequence>
<proteinExistence type="predicted"/>
<name>A0A7K0D3Z2_9NOCA</name>
<evidence type="ECO:0000313" key="3">
    <source>
        <dbReference type="Proteomes" id="UP000438448"/>
    </source>
</evidence>